<dbReference type="Gene3D" id="3.40.190.290">
    <property type="match status" value="1"/>
</dbReference>
<gene>
    <name evidence="6" type="ORF">G4223_14455</name>
</gene>
<dbReference type="SUPFAM" id="SSF53850">
    <property type="entry name" value="Periplasmic binding protein-like II"/>
    <property type="match status" value="1"/>
</dbReference>
<keyword evidence="2" id="KW-0805">Transcription regulation</keyword>
<dbReference type="GO" id="GO:0000976">
    <property type="term" value="F:transcription cis-regulatory region binding"/>
    <property type="evidence" value="ECO:0007669"/>
    <property type="project" value="TreeGrafter"/>
</dbReference>
<dbReference type="PANTHER" id="PTHR30126:SF40">
    <property type="entry name" value="HTH-TYPE TRANSCRIPTIONAL REGULATOR GLTR"/>
    <property type="match status" value="1"/>
</dbReference>
<dbReference type="EMBL" id="JAAIYP010000039">
    <property type="protein sequence ID" value="NFV81315.1"/>
    <property type="molecule type" value="Genomic_DNA"/>
</dbReference>
<dbReference type="PROSITE" id="PS50931">
    <property type="entry name" value="HTH_LYSR"/>
    <property type="match status" value="1"/>
</dbReference>
<evidence type="ECO:0000256" key="3">
    <source>
        <dbReference type="ARBA" id="ARBA00023125"/>
    </source>
</evidence>
<evidence type="ECO:0000256" key="2">
    <source>
        <dbReference type="ARBA" id="ARBA00023015"/>
    </source>
</evidence>
<name>A0A7C9V093_9PROT</name>
<dbReference type="FunFam" id="1.10.10.10:FF:000001">
    <property type="entry name" value="LysR family transcriptional regulator"/>
    <property type="match status" value="1"/>
</dbReference>
<dbReference type="AlphaFoldDB" id="A0A7C9V093"/>
<dbReference type="InterPro" id="IPR005119">
    <property type="entry name" value="LysR_subst-bd"/>
</dbReference>
<dbReference type="Pfam" id="PF00126">
    <property type="entry name" value="HTH_1"/>
    <property type="match status" value="1"/>
</dbReference>
<dbReference type="InterPro" id="IPR036390">
    <property type="entry name" value="WH_DNA-bd_sf"/>
</dbReference>
<dbReference type="SUPFAM" id="SSF46785">
    <property type="entry name" value="Winged helix' DNA-binding domain"/>
    <property type="match status" value="1"/>
</dbReference>
<dbReference type="PANTHER" id="PTHR30126">
    <property type="entry name" value="HTH-TYPE TRANSCRIPTIONAL REGULATOR"/>
    <property type="match status" value="1"/>
</dbReference>
<dbReference type="GO" id="GO:0003700">
    <property type="term" value="F:DNA-binding transcription factor activity"/>
    <property type="evidence" value="ECO:0007669"/>
    <property type="project" value="InterPro"/>
</dbReference>
<evidence type="ECO:0000313" key="7">
    <source>
        <dbReference type="Proteomes" id="UP000480684"/>
    </source>
</evidence>
<evidence type="ECO:0000256" key="4">
    <source>
        <dbReference type="ARBA" id="ARBA00023163"/>
    </source>
</evidence>
<evidence type="ECO:0000313" key="6">
    <source>
        <dbReference type="EMBL" id="NFV81315.1"/>
    </source>
</evidence>
<keyword evidence="7" id="KW-1185">Reference proteome</keyword>
<dbReference type="Gene3D" id="1.10.10.10">
    <property type="entry name" value="Winged helix-like DNA-binding domain superfamily/Winged helix DNA-binding domain"/>
    <property type="match status" value="1"/>
</dbReference>
<accession>A0A7C9V093</accession>
<feature type="domain" description="HTH lysR-type" evidence="5">
    <location>
        <begin position="1"/>
        <end position="58"/>
    </location>
</feature>
<dbReference type="Pfam" id="PF03466">
    <property type="entry name" value="LysR_substrate"/>
    <property type="match status" value="1"/>
</dbReference>
<sequence length="282" mass="30509">MDVAGLRLFRAVARTGSVGAAAELVHSVPSNVSARVRKLEDDLGAALFVREPRGMRLTAAGDVLLDYAERILALTDAAREAVREMVGEGGELRLGAMESTAAARLPPLLTEYHRRYPKVALCLSTGTTDLQLQAVLDRQVDLAFLGGPVFHERVVGAPVFVEELVLAVPADISSVEEANTHSMLVFRAGCAYRVHTEAWMRRTGHPPRRVMEFGTLDGLLGCVAAGMGISLLPRSVVERPQLAGQIRALPIDGVQVETWLVQHKDAVETGAVRAFKQMLSEQ</sequence>
<evidence type="ECO:0000256" key="1">
    <source>
        <dbReference type="ARBA" id="ARBA00009437"/>
    </source>
</evidence>
<evidence type="ECO:0000259" key="5">
    <source>
        <dbReference type="PROSITE" id="PS50931"/>
    </source>
</evidence>
<protein>
    <submittedName>
        <fullName evidence="6">LysR family transcriptional regulator</fullName>
    </submittedName>
</protein>
<dbReference type="InterPro" id="IPR000847">
    <property type="entry name" value="LysR_HTH_N"/>
</dbReference>
<dbReference type="RefSeq" id="WP_163681205.1">
    <property type="nucleotide sequence ID" value="NZ_JAAIYP010000039.1"/>
</dbReference>
<reference evidence="6 7" key="1">
    <citation type="submission" date="2020-02" db="EMBL/GenBank/DDBJ databases">
        <authorList>
            <person name="Dziuba M."/>
            <person name="Kuznetsov B."/>
            <person name="Mardanov A."/>
            <person name="Ravin N."/>
            <person name="Grouzdev D."/>
        </authorList>
    </citation>
    <scope>NUCLEOTIDE SEQUENCE [LARGE SCALE GENOMIC DNA]</scope>
    <source>
        <strain evidence="6 7">SpK</strain>
    </source>
</reference>
<keyword evidence="4" id="KW-0804">Transcription</keyword>
<dbReference type="Proteomes" id="UP000480684">
    <property type="component" value="Unassembled WGS sequence"/>
</dbReference>
<proteinExistence type="inferred from homology"/>
<dbReference type="CDD" id="cd08442">
    <property type="entry name" value="PBP2_YofA_SoxR_like"/>
    <property type="match status" value="1"/>
</dbReference>
<keyword evidence="3" id="KW-0238">DNA-binding</keyword>
<organism evidence="6 7">
    <name type="scientific">Magnetospirillum aberrantis SpK</name>
    <dbReference type="NCBI Taxonomy" id="908842"/>
    <lineage>
        <taxon>Bacteria</taxon>
        <taxon>Pseudomonadati</taxon>
        <taxon>Pseudomonadota</taxon>
        <taxon>Alphaproteobacteria</taxon>
        <taxon>Rhodospirillales</taxon>
        <taxon>Rhodospirillaceae</taxon>
        <taxon>Magnetospirillum</taxon>
    </lineage>
</organism>
<comment type="similarity">
    <text evidence="1">Belongs to the LysR transcriptional regulatory family.</text>
</comment>
<comment type="caution">
    <text evidence="6">The sequence shown here is derived from an EMBL/GenBank/DDBJ whole genome shotgun (WGS) entry which is preliminary data.</text>
</comment>
<dbReference type="InterPro" id="IPR036388">
    <property type="entry name" value="WH-like_DNA-bd_sf"/>
</dbReference>